<accession>A0A650GDA1</accession>
<proteinExistence type="predicted"/>
<name>A0A650GDA1_9GAMM</name>
<dbReference type="AlphaFoldDB" id="A0A650GDA1"/>
<dbReference type="Proteomes" id="UP000234271">
    <property type="component" value="Chromosome"/>
</dbReference>
<dbReference type="RefSeq" id="WP_161575469.1">
    <property type="nucleotide sequence ID" value="NZ_CP012373.2"/>
</dbReference>
<reference evidence="2" key="1">
    <citation type="submission" date="2016-12" db="EMBL/GenBank/DDBJ databases">
        <title>Complete Genome Sequence of Beggiatoa leptomitiformis D-401.</title>
        <authorList>
            <person name="Fomenkov A."/>
            <person name="Vincze T."/>
            <person name="Grabovich M."/>
            <person name="Anton B.P."/>
            <person name="Dubinina G."/>
            <person name="Orlova M."/>
            <person name="Belousova E."/>
            <person name="Roberts R.J."/>
        </authorList>
    </citation>
    <scope>NUCLEOTIDE SEQUENCE [LARGE SCALE GENOMIC DNA]</scope>
    <source>
        <strain evidence="2">D-401</strain>
    </source>
</reference>
<evidence type="ECO:0000313" key="1">
    <source>
        <dbReference type="EMBL" id="QGX04123.1"/>
    </source>
</evidence>
<organism evidence="1 2">
    <name type="scientific">Beggiatoa leptomitoformis</name>
    <dbReference type="NCBI Taxonomy" id="288004"/>
    <lineage>
        <taxon>Bacteria</taxon>
        <taxon>Pseudomonadati</taxon>
        <taxon>Pseudomonadota</taxon>
        <taxon>Gammaproteobacteria</taxon>
        <taxon>Thiotrichales</taxon>
        <taxon>Thiotrichaceae</taxon>
        <taxon>Beggiatoa</taxon>
    </lineage>
</organism>
<protein>
    <submittedName>
        <fullName evidence="1">Uncharacterized protein</fullName>
    </submittedName>
</protein>
<gene>
    <name evidence="1" type="ORF">BLE401_18710</name>
</gene>
<evidence type="ECO:0000313" key="2">
    <source>
        <dbReference type="Proteomes" id="UP000234271"/>
    </source>
</evidence>
<dbReference type="EMBL" id="CP018889">
    <property type="protein sequence ID" value="QGX04123.1"/>
    <property type="molecule type" value="Genomic_DNA"/>
</dbReference>
<keyword evidence="2" id="KW-1185">Reference proteome</keyword>
<sequence length="46" mass="5251">MNIKQYGYHHINGVIHLGISKTTQHIARQMLAEGLPIALMFGYKQK</sequence>